<reference evidence="7 8" key="1">
    <citation type="submission" date="2015-06" db="EMBL/GenBank/DDBJ databases">
        <title>Talaromyces atroroseus IBT 11181 draft genome.</title>
        <authorList>
            <person name="Rasmussen K.B."/>
            <person name="Rasmussen S."/>
            <person name="Petersen B."/>
            <person name="Sicheritz-Ponten T."/>
            <person name="Mortensen U.H."/>
            <person name="Thrane U."/>
        </authorList>
    </citation>
    <scope>NUCLEOTIDE SEQUENCE [LARGE SCALE GENOMIC DNA]</scope>
    <source>
        <strain evidence="7 8">IBT 11181</strain>
    </source>
</reference>
<dbReference type="GeneID" id="31003709"/>
<feature type="domain" description="FAD-binding" evidence="6">
    <location>
        <begin position="302"/>
        <end position="347"/>
    </location>
</feature>
<evidence type="ECO:0000256" key="4">
    <source>
        <dbReference type="ARBA" id="ARBA00023002"/>
    </source>
</evidence>
<dbReference type="EMBL" id="LFMY01000005">
    <property type="protein sequence ID" value="OKL60680.1"/>
    <property type="molecule type" value="Genomic_DNA"/>
</dbReference>
<evidence type="ECO:0000259" key="6">
    <source>
        <dbReference type="Pfam" id="PF01494"/>
    </source>
</evidence>
<dbReference type="InterPro" id="IPR002938">
    <property type="entry name" value="FAD-bd"/>
</dbReference>
<dbReference type="PANTHER" id="PTHR13789">
    <property type="entry name" value="MONOOXYGENASE"/>
    <property type="match status" value="1"/>
</dbReference>
<keyword evidence="3" id="KW-0274">FAD</keyword>
<accession>A0A1Q5Q9P1</accession>
<dbReference type="Gene3D" id="3.50.50.60">
    <property type="entry name" value="FAD/NAD(P)-binding domain"/>
    <property type="match status" value="1"/>
</dbReference>
<evidence type="ECO:0000313" key="8">
    <source>
        <dbReference type="Proteomes" id="UP000214365"/>
    </source>
</evidence>
<organism evidence="7 8">
    <name type="scientific">Talaromyces atroroseus</name>
    <dbReference type="NCBI Taxonomy" id="1441469"/>
    <lineage>
        <taxon>Eukaryota</taxon>
        <taxon>Fungi</taxon>
        <taxon>Dikarya</taxon>
        <taxon>Ascomycota</taxon>
        <taxon>Pezizomycotina</taxon>
        <taxon>Eurotiomycetes</taxon>
        <taxon>Eurotiomycetidae</taxon>
        <taxon>Eurotiales</taxon>
        <taxon>Trichocomaceae</taxon>
        <taxon>Talaromyces</taxon>
        <taxon>Talaromyces sect. Trachyspermi</taxon>
    </lineage>
</organism>
<evidence type="ECO:0000256" key="2">
    <source>
        <dbReference type="ARBA" id="ARBA00022630"/>
    </source>
</evidence>
<dbReference type="FunFam" id="3.50.50.60:FF:000156">
    <property type="entry name" value="Salicylate hydroxylase, putative"/>
    <property type="match status" value="1"/>
</dbReference>
<gene>
    <name evidence="7" type="ORF">UA08_03954</name>
</gene>
<evidence type="ECO:0000256" key="3">
    <source>
        <dbReference type="ARBA" id="ARBA00022827"/>
    </source>
</evidence>
<dbReference type="InterPro" id="IPR050493">
    <property type="entry name" value="FAD-dep_Monooxygenase_BioMet"/>
</dbReference>
<dbReference type="PRINTS" id="PR00420">
    <property type="entry name" value="RNGMNOXGNASE"/>
</dbReference>
<comment type="caution">
    <text evidence="7">The sequence shown here is derived from an EMBL/GenBank/DDBJ whole genome shotgun (WGS) entry which is preliminary data.</text>
</comment>
<dbReference type="GO" id="GO:0071949">
    <property type="term" value="F:FAD binding"/>
    <property type="evidence" value="ECO:0007669"/>
    <property type="project" value="InterPro"/>
</dbReference>
<dbReference type="STRING" id="1441469.A0A1Q5Q9P1"/>
<feature type="domain" description="FAD-binding" evidence="6">
    <location>
        <begin position="9"/>
        <end position="183"/>
    </location>
</feature>
<dbReference type="SUPFAM" id="SSF51905">
    <property type="entry name" value="FAD/NAD(P)-binding domain"/>
    <property type="match status" value="1"/>
</dbReference>
<evidence type="ECO:0000256" key="1">
    <source>
        <dbReference type="ARBA" id="ARBA00007992"/>
    </source>
</evidence>
<keyword evidence="5" id="KW-0503">Monooxygenase</keyword>
<dbReference type="OrthoDB" id="16820at2759"/>
<evidence type="ECO:0000313" key="7">
    <source>
        <dbReference type="EMBL" id="OKL60680.1"/>
    </source>
</evidence>
<proteinExistence type="inferred from homology"/>
<dbReference type="Proteomes" id="UP000214365">
    <property type="component" value="Unassembled WGS sequence"/>
</dbReference>
<evidence type="ECO:0000256" key="5">
    <source>
        <dbReference type="ARBA" id="ARBA00023033"/>
    </source>
</evidence>
<dbReference type="GO" id="GO:0004497">
    <property type="term" value="F:monooxygenase activity"/>
    <property type="evidence" value="ECO:0007669"/>
    <property type="project" value="UniProtKB-KW"/>
</dbReference>
<keyword evidence="4" id="KW-0560">Oxidoreductase</keyword>
<dbReference type="InterPro" id="IPR036188">
    <property type="entry name" value="FAD/NAD-bd_sf"/>
</dbReference>
<keyword evidence="8" id="KW-1185">Reference proteome</keyword>
<dbReference type="RefSeq" id="XP_020120801.1">
    <property type="nucleotide sequence ID" value="XM_020266384.1"/>
</dbReference>
<comment type="similarity">
    <text evidence="1">Belongs to the paxM FAD-dependent monooxygenase family.</text>
</comment>
<name>A0A1Q5Q9P1_TALAT</name>
<dbReference type="AlphaFoldDB" id="A0A1Q5Q9P1"/>
<dbReference type="PANTHER" id="PTHR13789:SF316">
    <property type="entry name" value="FAD-BINDING DOMAIN-CONTAINING PROTEIN"/>
    <property type="match status" value="1"/>
</dbReference>
<keyword evidence="2" id="KW-0285">Flavoprotein</keyword>
<sequence>MSSAALPKIAIVGAGLSGLALALALHRNGLTNITIYESRPATLDIGGAIMLSPNALKILDAIGAYSRLQPRSYAFDTLYFRKSDEAITLVDTFEFGSAEKYGYPALRVYRHELIDVLHELIREKDGISIEYGKKFSRVLSETKEQVTWAFADESQASASFLIGADGIHSQVRKYLHPDIEPRFTKGIGVTAAVPTAQLQLPSDFDTPVTLMNSKYGAFVIAKQLRDGSEVLIGKQRRFTEDLNKEGWADMLRNKQWCIDFLREGASEFPPLVANAVSNIPENKINLWPFYVVPKLDSWVSAVGKVVILGDAAHAIPPTAGQGVNQAFEDIYTFAGVMGALQRRSAAQDDADRSSIVLKRWQTGRQQRVDKILELNAMIDKRRLPGQDSITNEKDEFQLGWLYNLDFEQTIADWVA</sequence>
<dbReference type="Pfam" id="PF01494">
    <property type="entry name" value="FAD_binding_3"/>
    <property type="match status" value="2"/>
</dbReference>
<protein>
    <recommendedName>
        <fullName evidence="6">FAD-binding domain-containing protein</fullName>
    </recommendedName>
</protein>